<evidence type="ECO:0000313" key="12">
    <source>
        <dbReference type="Proteomes" id="UP001642464"/>
    </source>
</evidence>
<proteinExistence type="predicted"/>
<evidence type="ECO:0000256" key="2">
    <source>
        <dbReference type="ARBA" id="ARBA00022516"/>
    </source>
</evidence>
<sequence length="698" mass="77418">MWISVRDRLARLIDLFWDDLTLYIESVVFDAQEQILNRAADHRALAELGPQPMCCGPRWLRAKLLYSYLPFDISIFGQIKSPFFLLLTVISITPMFGIRVAFFTLILLLIIAGRPPDEYQMVTFILTFKGAQFLSSGVFMACLAAVKYYMCVKPGGTHTCDTEGPGVSQDLVTSSVDFFGSCLLVWIAFLLLPCSRSFGGVRDIAEEKESKSEVSGCCHDYDPGRGGRLAGLLGYDLCCFLVSCGLIYYLTMLDVASRGELQNALDQDLLVDLQRWQFRSRVFFGRILYGLLSFPFMIFQLPVLSGILTHTIPTGYNAQGQTCSGKARAQGFFGLMALSAATWELINFKTQKTWPKCQLSKKGLVTADLLAPLISSAANHARRAGTAPQRKKGPARQAESQDIQQVLSKIKDQIMQGKVGERGEEYVAAQVFLLLCILVGTVPFLGGSLFFLAGPVCVLAGAAAIAAALYELGGGLSPWVVPPEKWEPKDITVHNQIQDDYGRWSELKTGGIFEYVRHPIYGGLLLLCFGAAIVSNRSSAELRASRLVLTLVLYLVLDKKAEVEEQRLLETFSTYGDYKKKTTAKLLPDLQKLLSSTGSTTEVVMKLLFVSKSDEKAERALTECSSDLATQAFVPWNTELSTFLLGSWISEIPLAPKTFDQVGMARFRRTSHSRGQDHLFYPEKLAKGCERINFKYEA</sequence>
<keyword evidence="2" id="KW-0444">Lipid biosynthesis</keyword>
<feature type="transmembrane region" description="Helical" evidence="10">
    <location>
        <begin position="83"/>
        <end position="111"/>
    </location>
</feature>
<evidence type="ECO:0000313" key="11">
    <source>
        <dbReference type="EMBL" id="CAK8993173.1"/>
    </source>
</evidence>
<keyword evidence="4 10" id="KW-1133">Transmembrane helix</keyword>
<feature type="transmembrane region" description="Helical" evidence="10">
    <location>
        <begin position="171"/>
        <end position="192"/>
    </location>
</feature>
<gene>
    <name evidence="11" type="ORF">SCF082_LOCUS3396</name>
</gene>
<comment type="caution">
    <text evidence="11">The sequence shown here is derived from an EMBL/GenBank/DDBJ whole genome shotgun (WGS) entry which is preliminary data.</text>
</comment>
<keyword evidence="7" id="KW-0594">Phospholipid biosynthesis</keyword>
<reference evidence="11 12" key="1">
    <citation type="submission" date="2024-02" db="EMBL/GenBank/DDBJ databases">
        <authorList>
            <person name="Chen Y."/>
            <person name="Shah S."/>
            <person name="Dougan E. K."/>
            <person name="Thang M."/>
            <person name="Chan C."/>
        </authorList>
    </citation>
    <scope>NUCLEOTIDE SEQUENCE [LARGE SCALE GENOMIC DNA]</scope>
</reference>
<evidence type="ECO:0000256" key="4">
    <source>
        <dbReference type="ARBA" id="ARBA00022989"/>
    </source>
</evidence>
<keyword evidence="6 10" id="KW-0472">Membrane</keyword>
<evidence type="ECO:0000256" key="7">
    <source>
        <dbReference type="ARBA" id="ARBA00023209"/>
    </source>
</evidence>
<protein>
    <recommendedName>
        <fullName evidence="13">Nuclear envelope membrane protein</fullName>
    </recommendedName>
</protein>
<name>A0ABP0HTK6_9DINO</name>
<feature type="region of interest" description="Disordered" evidence="9">
    <location>
        <begin position="380"/>
        <end position="400"/>
    </location>
</feature>
<feature type="transmembrane region" description="Helical" evidence="10">
    <location>
        <begin position="131"/>
        <end position="150"/>
    </location>
</feature>
<feature type="transmembrane region" description="Helical" evidence="10">
    <location>
        <begin position="287"/>
        <end position="309"/>
    </location>
</feature>
<dbReference type="InterPro" id="IPR007318">
    <property type="entry name" value="Phopholipid_MeTrfase"/>
</dbReference>
<feature type="transmembrane region" description="Helical" evidence="10">
    <location>
        <begin position="329"/>
        <end position="346"/>
    </location>
</feature>
<keyword evidence="5" id="KW-0443">Lipid metabolism</keyword>
<dbReference type="Pfam" id="PF04191">
    <property type="entry name" value="PEMT"/>
    <property type="match status" value="1"/>
</dbReference>
<evidence type="ECO:0000256" key="10">
    <source>
        <dbReference type="SAM" id="Phobius"/>
    </source>
</evidence>
<evidence type="ECO:0000256" key="3">
    <source>
        <dbReference type="ARBA" id="ARBA00022692"/>
    </source>
</evidence>
<keyword evidence="12" id="KW-1185">Reference proteome</keyword>
<evidence type="ECO:0000256" key="1">
    <source>
        <dbReference type="ARBA" id="ARBA00004127"/>
    </source>
</evidence>
<dbReference type="PANTHER" id="PTHR40849">
    <property type="entry name" value="C2 CALCIUM-DEPENDENT MEMBRANE TARGETING"/>
    <property type="match status" value="1"/>
</dbReference>
<keyword evidence="3 10" id="KW-0812">Transmembrane</keyword>
<comment type="subcellular location">
    <subcellularLocation>
        <location evidence="1">Endomembrane system</location>
        <topology evidence="1">Multi-pass membrane protein</topology>
    </subcellularLocation>
</comment>
<dbReference type="Proteomes" id="UP001642464">
    <property type="component" value="Unassembled WGS sequence"/>
</dbReference>
<feature type="transmembrane region" description="Helical" evidence="10">
    <location>
        <begin position="426"/>
        <end position="445"/>
    </location>
</feature>
<accession>A0ABP0HTK6</accession>
<keyword evidence="8" id="KW-1208">Phospholipid metabolism</keyword>
<evidence type="ECO:0008006" key="13">
    <source>
        <dbReference type="Google" id="ProtNLM"/>
    </source>
</evidence>
<evidence type="ECO:0000256" key="5">
    <source>
        <dbReference type="ARBA" id="ARBA00023098"/>
    </source>
</evidence>
<evidence type="ECO:0000256" key="8">
    <source>
        <dbReference type="ARBA" id="ARBA00023264"/>
    </source>
</evidence>
<feature type="transmembrane region" description="Helical" evidence="10">
    <location>
        <begin position="229"/>
        <end position="250"/>
    </location>
</feature>
<organism evidence="11 12">
    <name type="scientific">Durusdinium trenchii</name>
    <dbReference type="NCBI Taxonomy" id="1381693"/>
    <lineage>
        <taxon>Eukaryota</taxon>
        <taxon>Sar</taxon>
        <taxon>Alveolata</taxon>
        <taxon>Dinophyceae</taxon>
        <taxon>Suessiales</taxon>
        <taxon>Symbiodiniaceae</taxon>
        <taxon>Durusdinium</taxon>
    </lineage>
</organism>
<dbReference type="EMBL" id="CAXAMM010001714">
    <property type="protein sequence ID" value="CAK8993173.1"/>
    <property type="molecule type" value="Genomic_DNA"/>
</dbReference>
<dbReference type="Gene3D" id="1.20.120.1630">
    <property type="match status" value="1"/>
</dbReference>
<evidence type="ECO:0000256" key="6">
    <source>
        <dbReference type="ARBA" id="ARBA00023136"/>
    </source>
</evidence>
<evidence type="ECO:0000256" key="9">
    <source>
        <dbReference type="SAM" id="MobiDB-lite"/>
    </source>
</evidence>
<dbReference type="PANTHER" id="PTHR40849:SF2">
    <property type="entry name" value="RGS DOMAIN-CONTAINING PROTEIN"/>
    <property type="match status" value="1"/>
</dbReference>